<comment type="similarity">
    <text evidence="1">Belongs to the UPF0337 (CsbD) family.</text>
</comment>
<name>A0ABU7TWK2_9HYPH</name>
<gene>
    <name evidence="4" type="ORF">MOTC310_29445</name>
</gene>
<dbReference type="Pfam" id="PF05532">
    <property type="entry name" value="CsbD"/>
    <property type="match status" value="1"/>
</dbReference>
<feature type="region of interest" description="Disordered" evidence="2">
    <location>
        <begin position="1"/>
        <end position="63"/>
    </location>
</feature>
<dbReference type="InterPro" id="IPR036629">
    <property type="entry name" value="YjbJ_sf"/>
</dbReference>
<dbReference type="EMBL" id="MLCA01000016">
    <property type="protein sequence ID" value="MEE7494319.1"/>
    <property type="molecule type" value="Genomic_DNA"/>
</dbReference>
<sequence length="63" mass="6246">MSSTTDKIKGVANEAVGKAKQGIGDATGNDKLKAEGAAQELKGKAQGTVGDAKSAVKSATDKL</sequence>
<dbReference type="Proteomes" id="UP001355206">
    <property type="component" value="Unassembled WGS sequence"/>
</dbReference>
<keyword evidence="5" id="KW-1185">Reference proteome</keyword>
<proteinExistence type="inferred from homology"/>
<accession>A0ABU7TWK2</accession>
<dbReference type="SUPFAM" id="SSF69047">
    <property type="entry name" value="Hypothetical protein YjbJ"/>
    <property type="match status" value="1"/>
</dbReference>
<evidence type="ECO:0000313" key="5">
    <source>
        <dbReference type="Proteomes" id="UP001355206"/>
    </source>
</evidence>
<evidence type="ECO:0000256" key="2">
    <source>
        <dbReference type="SAM" id="MobiDB-lite"/>
    </source>
</evidence>
<feature type="domain" description="CsbD-like" evidence="3">
    <location>
        <begin position="6"/>
        <end position="57"/>
    </location>
</feature>
<reference evidence="4 5" key="1">
    <citation type="journal article" date="2012" name="Genet. Mol. Biol.">
        <title>Analysis of 16S rRNA and mxaF genes revealing insights into Methylobacterium niche-specific plant association.</title>
        <authorList>
            <person name="Dourado M.N."/>
            <person name="Andreote F.D."/>
            <person name="Dini-Andreote F."/>
            <person name="Conti R."/>
            <person name="Araujo J.M."/>
            <person name="Araujo W.L."/>
        </authorList>
    </citation>
    <scope>NUCLEOTIDE SEQUENCE [LARGE SCALE GENOMIC DNA]</scope>
    <source>
        <strain evidence="4 5">TC3-10</strain>
    </source>
</reference>
<dbReference type="Gene3D" id="1.10.1470.10">
    <property type="entry name" value="YjbJ"/>
    <property type="match status" value="1"/>
</dbReference>
<organism evidence="4 5">
    <name type="scientific">Methylobacterium oryzae</name>
    <dbReference type="NCBI Taxonomy" id="334852"/>
    <lineage>
        <taxon>Bacteria</taxon>
        <taxon>Pseudomonadati</taxon>
        <taxon>Pseudomonadota</taxon>
        <taxon>Alphaproteobacteria</taxon>
        <taxon>Hyphomicrobiales</taxon>
        <taxon>Methylobacteriaceae</taxon>
        <taxon>Methylobacterium</taxon>
    </lineage>
</organism>
<evidence type="ECO:0000259" key="3">
    <source>
        <dbReference type="Pfam" id="PF05532"/>
    </source>
</evidence>
<evidence type="ECO:0000313" key="4">
    <source>
        <dbReference type="EMBL" id="MEE7494319.1"/>
    </source>
</evidence>
<comment type="caution">
    <text evidence="4">The sequence shown here is derived from an EMBL/GenBank/DDBJ whole genome shotgun (WGS) entry which is preliminary data.</text>
</comment>
<dbReference type="RefSeq" id="WP_273561957.1">
    <property type="nucleotide sequence ID" value="NZ_MLCA01000016.1"/>
</dbReference>
<dbReference type="InterPro" id="IPR008462">
    <property type="entry name" value="CsbD"/>
</dbReference>
<evidence type="ECO:0000256" key="1">
    <source>
        <dbReference type="ARBA" id="ARBA00009129"/>
    </source>
</evidence>
<protein>
    <submittedName>
        <fullName evidence="4">CsbD family protein</fullName>
    </submittedName>
</protein>